<evidence type="ECO:0000313" key="8">
    <source>
        <dbReference type="Proteomes" id="UP000053201"/>
    </source>
</evidence>
<evidence type="ECO:0000256" key="4">
    <source>
        <dbReference type="PIRSR" id="PIRSR000343-1"/>
    </source>
</evidence>
<feature type="transmembrane region" description="Helical" evidence="6">
    <location>
        <begin position="229"/>
        <end position="247"/>
    </location>
</feature>
<evidence type="ECO:0008006" key="9">
    <source>
        <dbReference type="Google" id="ProtNLM"/>
    </source>
</evidence>
<dbReference type="eggNOG" id="KOG4480">
    <property type="taxonomic scope" value="Eukaryota"/>
</dbReference>
<dbReference type="OrthoDB" id="652091at2759"/>
<dbReference type="CDD" id="cd19165">
    <property type="entry name" value="HemeO"/>
    <property type="match status" value="1"/>
</dbReference>
<dbReference type="Gene3D" id="1.20.910.10">
    <property type="entry name" value="Heme oxygenase-like"/>
    <property type="match status" value="1"/>
</dbReference>
<keyword evidence="6" id="KW-1133">Transmembrane helix</keyword>
<dbReference type="PIRSF" id="PIRSF000343">
    <property type="entry name" value="Haem_Oase"/>
    <property type="match status" value="1"/>
</dbReference>
<dbReference type="InterPro" id="IPR016084">
    <property type="entry name" value="Haem_Oase-like_multi-hlx"/>
</dbReference>
<dbReference type="Proteomes" id="UP000053201">
    <property type="component" value="Unassembled WGS sequence"/>
</dbReference>
<dbReference type="InterPro" id="IPR016053">
    <property type="entry name" value="Haem_Oase-like"/>
</dbReference>
<dbReference type="VEuPathDB" id="FungiDB:SPPG_06091"/>
<dbReference type="GO" id="GO:0006788">
    <property type="term" value="P:heme oxidation"/>
    <property type="evidence" value="ECO:0007669"/>
    <property type="project" value="InterPro"/>
</dbReference>
<dbReference type="STRING" id="645134.A0A0L0H9Z8"/>
<keyword evidence="1 4" id="KW-0349">Heme</keyword>
<evidence type="ECO:0000256" key="1">
    <source>
        <dbReference type="ARBA" id="ARBA00022617"/>
    </source>
</evidence>
<dbReference type="GO" id="GO:0004392">
    <property type="term" value="F:heme oxygenase (decyclizing) activity"/>
    <property type="evidence" value="ECO:0007669"/>
    <property type="project" value="InterPro"/>
</dbReference>
<feature type="binding site" evidence="4">
    <location>
        <position position="132"/>
    </location>
    <ligand>
        <name>heme b</name>
        <dbReference type="ChEBI" id="CHEBI:60344"/>
    </ligand>
</feature>
<feature type="transmembrane region" description="Helical" evidence="6">
    <location>
        <begin position="125"/>
        <end position="145"/>
    </location>
</feature>
<gene>
    <name evidence="7" type="ORF">SPPG_06091</name>
</gene>
<dbReference type="InParanoid" id="A0A0L0H9Z8"/>
<evidence type="ECO:0000313" key="7">
    <source>
        <dbReference type="EMBL" id="KNC98385.1"/>
    </source>
</evidence>
<keyword evidence="2 5" id="KW-0479">Metal-binding</keyword>
<dbReference type="RefSeq" id="XP_016606425.1">
    <property type="nucleotide sequence ID" value="XM_016754297.1"/>
</dbReference>
<keyword evidence="6" id="KW-0812">Transmembrane</keyword>
<organism evidence="7 8">
    <name type="scientific">Spizellomyces punctatus (strain DAOM BR117)</name>
    <dbReference type="NCBI Taxonomy" id="645134"/>
    <lineage>
        <taxon>Eukaryota</taxon>
        <taxon>Fungi</taxon>
        <taxon>Fungi incertae sedis</taxon>
        <taxon>Chytridiomycota</taxon>
        <taxon>Chytridiomycota incertae sedis</taxon>
        <taxon>Chytridiomycetes</taxon>
        <taxon>Spizellomycetales</taxon>
        <taxon>Spizellomycetaceae</taxon>
        <taxon>Spizellomyces</taxon>
    </lineage>
</organism>
<accession>A0A0L0H9Z8</accession>
<name>A0A0L0H9Z8_SPIPD</name>
<dbReference type="OMA" id="NRAFEYN"/>
<evidence type="ECO:0000256" key="5">
    <source>
        <dbReference type="PIRSR" id="PIRSR000343-2"/>
    </source>
</evidence>
<dbReference type="GO" id="GO:0046872">
    <property type="term" value="F:metal ion binding"/>
    <property type="evidence" value="ECO:0007669"/>
    <property type="project" value="UniProtKB-KW"/>
</dbReference>
<dbReference type="EMBL" id="KQ257460">
    <property type="protein sequence ID" value="KNC98385.1"/>
    <property type="molecule type" value="Genomic_DNA"/>
</dbReference>
<keyword evidence="3 5" id="KW-0408">Iron</keyword>
<reference evidence="7 8" key="1">
    <citation type="submission" date="2009-08" db="EMBL/GenBank/DDBJ databases">
        <title>The Genome Sequence of Spizellomyces punctatus strain DAOM BR117.</title>
        <authorList>
            <consortium name="The Broad Institute Genome Sequencing Platform"/>
            <person name="Russ C."/>
            <person name="Cuomo C."/>
            <person name="Shea T."/>
            <person name="Young S.K."/>
            <person name="Zeng Q."/>
            <person name="Koehrsen M."/>
            <person name="Haas B."/>
            <person name="Borodovsky M."/>
            <person name="Guigo R."/>
            <person name="Alvarado L."/>
            <person name="Berlin A."/>
            <person name="Bochicchio J."/>
            <person name="Borenstein D."/>
            <person name="Chapman S."/>
            <person name="Chen Z."/>
            <person name="Engels R."/>
            <person name="Freedman E."/>
            <person name="Gellesch M."/>
            <person name="Goldberg J."/>
            <person name="Griggs A."/>
            <person name="Gujja S."/>
            <person name="Heiman D."/>
            <person name="Hepburn T."/>
            <person name="Howarth C."/>
            <person name="Jen D."/>
            <person name="Larson L."/>
            <person name="Lewis B."/>
            <person name="Mehta T."/>
            <person name="Park D."/>
            <person name="Pearson M."/>
            <person name="Roberts A."/>
            <person name="Saif S."/>
            <person name="Shenoy N."/>
            <person name="Sisk P."/>
            <person name="Stolte C."/>
            <person name="Sykes S."/>
            <person name="Thomson T."/>
            <person name="Walk T."/>
            <person name="White J."/>
            <person name="Yandava C."/>
            <person name="Burger G."/>
            <person name="Gray M.W."/>
            <person name="Holland P.W.H."/>
            <person name="King N."/>
            <person name="Lang F.B.F."/>
            <person name="Roger A.J."/>
            <person name="Ruiz-Trillo I."/>
            <person name="Lander E."/>
            <person name="Nusbaum C."/>
        </authorList>
    </citation>
    <scope>NUCLEOTIDE SEQUENCE [LARGE SCALE GENOMIC DNA]</scope>
    <source>
        <strain evidence="7 8">DAOM BR117</strain>
    </source>
</reference>
<keyword evidence="8" id="KW-1185">Reference proteome</keyword>
<proteinExistence type="predicted"/>
<evidence type="ECO:0000256" key="2">
    <source>
        <dbReference type="ARBA" id="ARBA00022723"/>
    </source>
</evidence>
<keyword evidence="6" id="KW-0472">Membrane</keyword>
<dbReference type="Pfam" id="PF01126">
    <property type="entry name" value="Heme_oxygenase"/>
    <property type="match status" value="1"/>
</dbReference>
<protein>
    <recommendedName>
        <fullName evidence="9">Heme oxygenase</fullName>
    </recommendedName>
</protein>
<evidence type="ECO:0000256" key="6">
    <source>
        <dbReference type="SAM" id="Phobius"/>
    </source>
</evidence>
<dbReference type="PANTHER" id="PTHR10720">
    <property type="entry name" value="HEME OXYGENASE"/>
    <property type="match status" value="1"/>
</dbReference>
<sequence length="251" mass="29412">MSNQRSLSLSDRINLHTRKVHSQNHWISNIKLLICLLDHQLYARLVRQFYELYKTVEDEVTRHIEAGDEAGLLLKQVAMREIFREEAFREDARYWCGPDWRDWKESGPMKKYKAHVKELSEKEPVVLLAYLYTMYLGLFAGGQLVRRKLAKKLGFAPSSCSGGSEGLSIFTFSNPIFELKRAYHQRFDALELSEDVTQRILDEAQLVFAKNLVIIADLEGLPGALWRLFIVRLWWIWMALIAVWFMWKTLS</sequence>
<dbReference type="PANTHER" id="PTHR10720:SF0">
    <property type="entry name" value="HEME OXYGENASE"/>
    <property type="match status" value="1"/>
</dbReference>
<dbReference type="AlphaFoldDB" id="A0A0L0H9Z8"/>
<dbReference type="PRINTS" id="PR00088">
    <property type="entry name" value="HAEMOXYGNASE"/>
</dbReference>
<dbReference type="InterPro" id="IPR002051">
    <property type="entry name" value="Haem_Oase"/>
</dbReference>
<evidence type="ECO:0000256" key="3">
    <source>
        <dbReference type="ARBA" id="ARBA00023004"/>
    </source>
</evidence>
<feature type="binding site" description="axial binding residue" evidence="5">
    <location>
        <position position="21"/>
    </location>
    <ligand>
        <name>heme b</name>
        <dbReference type="ChEBI" id="CHEBI:60344"/>
    </ligand>
    <ligandPart>
        <name>Fe</name>
        <dbReference type="ChEBI" id="CHEBI:18248"/>
    </ligandPart>
</feature>
<dbReference type="SUPFAM" id="SSF48613">
    <property type="entry name" value="Heme oxygenase-like"/>
    <property type="match status" value="1"/>
</dbReference>
<dbReference type="GeneID" id="27689423"/>